<gene>
    <name evidence="1" type="ORF">DVW87_08265</name>
</gene>
<evidence type="ECO:0000313" key="1">
    <source>
        <dbReference type="EMBL" id="RDE05257.1"/>
    </source>
</evidence>
<organism evidence="1 2">
    <name type="scientific">Sphingomonas aracearum</name>
    <dbReference type="NCBI Taxonomy" id="2283317"/>
    <lineage>
        <taxon>Bacteria</taxon>
        <taxon>Pseudomonadati</taxon>
        <taxon>Pseudomonadota</taxon>
        <taxon>Alphaproteobacteria</taxon>
        <taxon>Sphingomonadales</taxon>
        <taxon>Sphingomonadaceae</taxon>
        <taxon>Sphingomonas</taxon>
    </lineage>
</organism>
<evidence type="ECO:0000313" key="2">
    <source>
        <dbReference type="Proteomes" id="UP000253918"/>
    </source>
</evidence>
<sequence>MPVFAVWSVELSPVVAVVSPDVVAVPAVVSVGAVPVVVVVDESTGGVVEVVGDAVEVSVGGVVCVGVVCASAEVLPIKAIAAIALAV</sequence>
<name>A0A369VUM9_9SPHN</name>
<comment type="caution">
    <text evidence="1">The sequence shown here is derived from an EMBL/GenBank/DDBJ whole genome shotgun (WGS) entry which is preliminary data.</text>
</comment>
<keyword evidence="2" id="KW-1185">Reference proteome</keyword>
<dbReference type="RefSeq" id="WP_147276235.1">
    <property type="nucleotide sequence ID" value="NZ_QQNB01000002.1"/>
</dbReference>
<reference evidence="1 2" key="1">
    <citation type="submission" date="2018-07" db="EMBL/GenBank/DDBJ databases">
        <title>a novel species of Sphingomonas isolated from the rhizosphere soil of Araceae plant.</title>
        <authorList>
            <person name="Zhiyong W."/>
            <person name="Qinglan Z."/>
            <person name="Zhiwei F."/>
            <person name="Ding X."/>
            <person name="Gejiao W."/>
            <person name="Shixue Z."/>
        </authorList>
    </citation>
    <scope>NUCLEOTIDE SEQUENCE [LARGE SCALE GENOMIC DNA]</scope>
    <source>
        <strain evidence="1 2">WZY 27</strain>
    </source>
</reference>
<protein>
    <submittedName>
        <fullName evidence="1">Uncharacterized protein</fullName>
    </submittedName>
</protein>
<dbReference type="EMBL" id="QQNB01000002">
    <property type="protein sequence ID" value="RDE05257.1"/>
    <property type="molecule type" value="Genomic_DNA"/>
</dbReference>
<dbReference type="Proteomes" id="UP000253918">
    <property type="component" value="Unassembled WGS sequence"/>
</dbReference>
<dbReference type="AlphaFoldDB" id="A0A369VUM9"/>
<proteinExistence type="predicted"/>
<accession>A0A369VUM9</accession>